<comment type="similarity">
    <text evidence="1">Belongs to the RelE toxin family.</text>
</comment>
<evidence type="ECO:0000313" key="3">
    <source>
        <dbReference type="EMBL" id="ABQ25467.1"/>
    </source>
</evidence>
<evidence type="ECO:0000256" key="2">
    <source>
        <dbReference type="ARBA" id="ARBA00022649"/>
    </source>
</evidence>
<dbReference type="Pfam" id="PF05016">
    <property type="entry name" value="ParE_toxin"/>
    <property type="match status" value="1"/>
</dbReference>
<reference evidence="3 4" key="1">
    <citation type="submission" date="2007-05" db="EMBL/GenBank/DDBJ databases">
        <title>Complete sequence of Geobacter uraniireducens Rf4.</title>
        <authorList>
            <consortium name="US DOE Joint Genome Institute"/>
            <person name="Copeland A."/>
            <person name="Lucas S."/>
            <person name="Lapidus A."/>
            <person name="Barry K."/>
            <person name="Detter J.C."/>
            <person name="Glavina del Rio T."/>
            <person name="Hammon N."/>
            <person name="Israni S."/>
            <person name="Dalin E."/>
            <person name="Tice H."/>
            <person name="Pitluck S."/>
            <person name="Chertkov O."/>
            <person name="Brettin T."/>
            <person name="Bruce D."/>
            <person name="Han C."/>
            <person name="Schmutz J."/>
            <person name="Larimer F."/>
            <person name="Land M."/>
            <person name="Hauser L."/>
            <person name="Kyrpides N."/>
            <person name="Mikhailova N."/>
            <person name="Shelobolina E."/>
            <person name="Aklujkar M."/>
            <person name="Lovley D."/>
            <person name="Richardson P."/>
        </authorList>
    </citation>
    <scope>NUCLEOTIDE SEQUENCE [LARGE SCALE GENOMIC DNA]</scope>
    <source>
        <strain evidence="3 4">Rf4</strain>
    </source>
</reference>
<dbReference type="HOGENOM" id="CLU_147162_4_2_7"/>
<dbReference type="STRING" id="351605.Gura_1263"/>
<dbReference type="InterPro" id="IPR051803">
    <property type="entry name" value="TA_system_RelE-like_toxin"/>
</dbReference>
<organism evidence="3 4">
    <name type="scientific">Geotalea uraniireducens (strain Rf4)</name>
    <name type="common">Geobacter uraniireducens</name>
    <dbReference type="NCBI Taxonomy" id="351605"/>
    <lineage>
        <taxon>Bacteria</taxon>
        <taxon>Pseudomonadati</taxon>
        <taxon>Thermodesulfobacteriota</taxon>
        <taxon>Desulfuromonadia</taxon>
        <taxon>Geobacterales</taxon>
        <taxon>Geobacteraceae</taxon>
        <taxon>Geotalea</taxon>
    </lineage>
</organism>
<sequence>MTAKFQVEITPIAEADIEDIWTFIAEDSPEAATAFILELESQLTTLESFPERCPLVPENEILSTRFRHLIYGNYRTIFRIAGRTVYVLRVIHGSRLLELFE</sequence>
<dbReference type="PANTHER" id="PTHR33755">
    <property type="entry name" value="TOXIN PARE1-RELATED"/>
    <property type="match status" value="1"/>
</dbReference>
<protein>
    <submittedName>
        <fullName evidence="3">Plasmid stabilization system</fullName>
    </submittedName>
</protein>
<keyword evidence="4" id="KW-1185">Reference proteome</keyword>
<dbReference type="InterPro" id="IPR035093">
    <property type="entry name" value="RelE/ParE_toxin_dom_sf"/>
</dbReference>
<dbReference type="Gene3D" id="3.30.2310.20">
    <property type="entry name" value="RelE-like"/>
    <property type="match status" value="1"/>
</dbReference>
<dbReference type="KEGG" id="gur:Gura_1263"/>
<accession>A5GAD8</accession>
<name>A5GAD8_GEOUR</name>
<proteinExistence type="inferred from homology"/>
<evidence type="ECO:0000256" key="1">
    <source>
        <dbReference type="ARBA" id="ARBA00006226"/>
    </source>
</evidence>
<dbReference type="EMBL" id="CP000698">
    <property type="protein sequence ID" value="ABQ25467.1"/>
    <property type="molecule type" value="Genomic_DNA"/>
</dbReference>
<dbReference type="OrthoDB" id="9798046at2"/>
<dbReference type="AlphaFoldDB" id="A5GAD8"/>
<dbReference type="RefSeq" id="WP_011938185.1">
    <property type="nucleotide sequence ID" value="NC_009483.1"/>
</dbReference>
<evidence type="ECO:0000313" key="4">
    <source>
        <dbReference type="Proteomes" id="UP000006695"/>
    </source>
</evidence>
<dbReference type="InterPro" id="IPR007712">
    <property type="entry name" value="RelE/ParE_toxin"/>
</dbReference>
<dbReference type="Proteomes" id="UP000006695">
    <property type="component" value="Chromosome"/>
</dbReference>
<keyword evidence="2" id="KW-1277">Toxin-antitoxin system</keyword>
<gene>
    <name evidence="3" type="ordered locus">Gura_1263</name>
</gene>